<comment type="cofactor">
    <cofactor evidence="1">
        <name>a divalent metal cation</name>
        <dbReference type="ChEBI" id="CHEBI:60240"/>
    </cofactor>
</comment>
<keyword evidence="2" id="KW-0540">Nuclease</keyword>
<evidence type="ECO:0000256" key="1">
    <source>
        <dbReference type="ARBA" id="ARBA00001968"/>
    </source>
</evidence>
<evidence type="ECO:0000256" key="2">
    <source>
        <dbReference type="ARBA" id="ARBA00022722"/>
    </source>
</evidence>
<evidence type="ECO:0000259" key="7">
    <source>
        <dbReference type="Pfam" id="PF08340"/>
    </source>
</evidence>
<dbReference type="PANTHER" id="PTHR30636:SF3">
    <property type="entry name" value="UPF0701 PROTEIN YICC"/>
    <property type="match status" value="1"/>
</dbReference>
<accession>A0A1I2FYZ2</accession>
<protein>
    <submittedName>
        <fullName evidence="8">TIGR00255 family protein</fullName>
    </submittedName>
</protein>
<sequence>MIKSMTGFSSASGAAAPFNWSWEIRSVNGKGLDLRLRVPDWIEGLEAALRKKLSAVAVRGNVTCNLRLTREEGGAALEVNTRQLEVVLAALHQIEERAMEAGISLAPSKATDIVTMRGVLEQVQVTDDTADLLANLLADVEPVVVAFDQMRAQEGAALAEVLAAQINEVERLTAEAAGSLENRKDDMAAALRRNLAKVMDSASGVEPDRVVQELAMIAVKSDITEELDRLTAHIAAARSLLDAGGAVGRKLDFLMQEFNREANTMCSKAQNTDLTNIGLALKAVIDQMREQVQNVE</sequence>
<name>A0A1I2FYZ2_9RHOB</name>
<dbReference type="InterPro" id="IPR013551">
    <property type="entry name" value="YicC-like_C"/>
</dbReference>
<dbReference type="Proteomes" id="UP000198977">
    <property type="component" value="Unassembled WGS sequence"/>
</dbReference>
<feature type="domain" description="Endoribonuclease YicC-like N-terminal" evidence="6">
    <location>
        <begin position="2"/>
        <end position="159"/>
    </location>
</feature>
<keyword evidence="4" id="KW-0378">Hydrolase</keyword>
<dbReference type="GO" id="GO:0004521">
    <property type="term" value="F:RNA endonuclease activity"/>
    <property type="evidence" value="ECO:0007669"/>
    <property type="project" value="InterPro"/>
</dbReference>
<evidence type="ECO:0000313" key="8">
    <source>
        <dbReference type="EMBL" id="SFF10028.1"/>
    </source>
</evidence>
<dbReference type="OrthoDB" id="9771229at2"/>
<gene>
    <name evidence="8" type="ORF">SAMN04488523_11831</name>
</gene>
<evidence type="ECO:0000256" key="4">
    <source>
        <dbReference type="ARBA" id="ARBA00022801"/>
    </source>
</evidence>
<evidence type="ECO:0000259" key="6">
    <source>
        <dbReference type="Pfam" id="PF03755"/>
    </source>
</evidence>
<dbReference type="NCBIfam" id="TIGR00255">
    <property type="entry name" value="YicC/YloC family endoribonuclease"/>
    <property type="match status" value="1"/>
</dbReference>
<evidence type="ECO:0000313" key="9">
    <source>
        <dbReference type="Proteomes" id="UP000198977"/>
    </source>
</evidence>
<dbReference type="PANTHER" id="PTHR30636">
    <property type="entry name" value="UPF0701 PROTEIN YICC"/>
    <property type="match status" value="1"/>
</dbReference>
<dbReference type="STRING" id="74348.SAMN04488523_11831"/>
<proteinExistence type="inferred from homology"/>
<comment type="similarity">
    <text evidence="5">Belongs to the YicC/YloC family.</text>
</comment>
<organism evidence="8 9">
    <name type="scientific">Sulfitobacter brevis</name>
    <dbReference type="NCBI Taxonomy" id="74348"/>
    <lineage>
        <taxon>Bacteria</taxon>
        <taxon>Pseudomonadati</taxon>
        <taxon>Pseudomonadota</taxon>
        <taxon>Alphaproteobacteria</taxon>
        <taxon>Rhodobacterales</taxon>
        <taxon>Roseobacteraceae</taxon>
        <taxon>Sulfitobacter</taxon>
    </lineage>
</organism>
<dbReference type="Pfam" id="PF08340">
    <property type="entry name" value="YicC-like_C"/>
    <property type="match status" value="1"/>
</dbReference>
<dbReference type="InterPro" id="IPR005229">
    <property type="entry name" value="YicC/YloC-like"/>
</dbReference>
<feature type="domain" description="Endoribonuclease YicC-like C-terminal" evidence="7">
    <location>
        <begin position="182"/>
        <end position="296"/>
    </location>
</feature>
<reference evidence="8 9" key="1">
    <citation type="submission" date="2016-10" db="EMBL/GenBank/DDBJ databases">
        <authorList>
            <person name="de Groot N.N."/>
        </authorList>
    </citation>
    <scope>NUCLEOTIDE SEQUENCE [LARGE SCALE GENOMIC DNA]</scope>
    <source>
        <strain evidence="8 9">DSM 11443</strain>
    </source>
</reference>
<keyword evidence="9" id="KW-1185">Reference proteome</keyword>
<dbReference type="RefSeq" id="WP_093925248.1">
    <property type="nucleotide sequence ID" value="NZ_FOMW01000018.1"/>
</dbReference>
<dbReference type="InterPro" id="IPR013527">
    <property type="entry name" value="YicC-like_N"/>
</dbReference>
<keyword evidence="3" id="KW-0255">Endonuclease</keyword>
<evidence type="ECO:0000256" key="3">
    <source>
        <dbReference type="ARBA" id="ARBA00022759"/>
    </source>
</evidence>
<dbReference type="EMBL" id="FOMW01000018">
    <property type="protein sequence ID" value="SFF10028.1"/>
    <property type="molecule type" value="Genomic_DNA"/>
</dbReference>
<dbReference type="Pfam" id="PF03755">
    <property type="entry name" value="YicC-like_N"/>
    <property type="match status" value="1"/>
</dbReference>
<dbReference type="AlphaFoldDB" id="A0A1I2FYZ2"/>
<dbReference type="GO" id="GO:0016787">
    <property type="term" value="F:hydrolase activity"/>
    <property type="evidence" value="ECO:0007669"/>
    <property type="project" value="UniProtKB-KW"/>
</dbReference>
<evidence type="ECO:0000256" key="5">
    <source>
        <dbReference type="ARBA" id="ARBA00035648"/>
    </source>
</evidence>